<feature type="domain" description="MurNAc-LAA" evidence="5">
    <location>
        <begin position="95"/>
        <end position="252"/>
    </location>
</feature>
<comment type="catalytic activity">
    <reaction evidence="1">
        <text>Hydrolyzes the link between N-acetylmuramoyl residues and L-amino acid residues in certain cell-wall glycopeptides.</text>
        <dbReference type="EC" id="3.5.1.28"/>
    </reaction>
</comment>
<organism evidence="6 7">
    <name type="scientific">Mesoflavibacter profundi</name>
    <dbReference type="NCBI Taxonomy" id="2708110"/>
    <lineage>
        <taxon>Bacteria</taxon>
        <taxon>Pseudomonadati</taxon>
        <taxon>Bacteroidota</taxon>
        <taxon>Flavobacteriia</taxon>
        <taxon>Flavobacteriales</taxon>
        <taxon>Flavobacteriaceae</taxon>
        <taxon>Mesoflavibacter</taxon>
    </lineage>
</organism>
<dbReference type="Gene3D" id="3.40.630.40">
    <property type="entry name" value="Zn-dependent exopeptidases"/>
    <property type="match status" value="1"/>
</dbReference>
<dbReference type="Pfam" id="PF01520">
    <property type="entry name" value="Amidase_3"/>
    <property type="match status" value="1"/>
</dbReference>
<evidence type="ECO:0000313" key="7">
    <source>
        <dbReference type="Proteomes" id="UP001149142"/>
    </source>
</evidence>
<dbReference type="SMART" id="SM00646">
    <property type="entry name" value="Ami_3"/>
    <property type="match status" value="1"/>
</dbReference>
<dbReference type="InterPro" id="IPR002508">
    <property type="entry name" value="MurNAc-LAA_cat"/>
</dbReference>
<name>A0ABT4RXL0_9FLAO</name>
<dbReference type="InterPro" id="IPR050695">
    <property type="entry name" value="N-acetylmuramoyl_amidase_3"/>
</dbReference>
<dbReference type="EC" id="3.5.1.28" evidence="2"/>
<proteinExistence type="predicted"/>
<dbReference type="RefSeq" id="WP_270005087.1">
    <property type="nucleotide sequence ID" value="NZ_JAPFGC010000002.1"/>
</dbReference>
<comment type="caution">
    <text evidence="6">The sequence shown here is derived from an EMBL/GenBank/DDBJ whole genome shotgun (WGS) entry which is preliminary data.</text>
</comment>
<feature type="signal peptide" evidence="4">
    <location>
        <begin position="1"/>
        <end position="26"/>
    </location>
</feature>
<feature type="chain" id="PRO_5045053503" description="N-acetylmuramoyl-L-alanine amidase" evidence="4">
    <location>
        <begin position="27"/>
        <end position="369"/>
    </location>
</feature>
<keyword evidence="4" id="KW-0732">Signal</keyword>
<accession>A0ABT4RXL0</accession>
<evidence type="ECO:0000256" key="3">
    <source>
        <dbReference type="ARBA" id="ARBA00022801"/>
    </source>
</evidence>
<reference evidence="6" key="1">
    <citation type="submission" date="2022-11" db="EMBL/GenBank/DDBJ databases">
        <title>Refractory cell wall polysaccharides provide important carbon source for microbial heterotrophs in the hadal ocean.</title>
        <authorList>
            <person name="Zhu X."/>
        </authorList>
    </citation>
    <scope>NUCLEOTIDE SEQUENCE</scope>
    <source>
        <strain evidence="6">MTRN7</strain>
    </source>
</reference>
<sequence>MQTNTFKLFVFFTILLTFVGINHANAQSKNDKFIVVLDAGHGGHDPGKHAKSGLKEKDIALKVVLGIGAILDKQPDIKVVYTRKTDVFVNLYKRGKIANDNNADLFVSVHCNAHDTQAYGSETYVLGLHRNNTNFEVAKAENEVIFLEENYEENYAGFDPKSPESFIGLSFMQEEYLDQSIKLATNIQDNFTNKLKRKNRGVKQAGFIVLHQTVMPSVLIETGFVTNTEEGKYLNSKKGQNELSTSIANAILDYKKEVDRNVGNHLEIPIETKVITQKNTVTNVVFKVQLAASSKSLEPKSYNFKGLNDISREKVGNLYKYYYGYTSDYNEAQQLQIQAVNKGYKTAFITAFKEGKQIKLSDALKSKSN</sequence>
<protein>
    <recommendedName>
        <fullName evidence="2">N-acetylmuramoyl-L-alanine amidase</fullName>
        <ecNumber evidence="2">3.5.1.28</ecNumber>
    </recommendedName>
</protein>
<dbReference type="PANTHER" id="PTHR30404:SF0">
    <property type="entry name" value="N-ACETYLMURAMOYL-L-ALANINE AMIDASE AMIC"/>
    <property type="match status" value="1"/>
</dbReference>
<dbReference type="SUPFAM" id="SSF53187">
    <property type="entry name" value="Zn-dependent exopeptidases"/>
    <property type="match status" value="1"/>
</dbReference>
<gene>
    <name evidence="6" type="ORF">OOZ35_03515</name>
</gene>
<dbReference type="Proteomes" id="UP001149142">
    <property type="component" value="Unassembled WGS sequence"/>
</dbReference>
<evidence type="ECO:0000259" key="5">
    <source>
        <dbReference type="SMART" id="SM00646"/>
    </source>
</evidence>
<evidence type="ECO:0000313" key="6">
    <source>
        <dbReference type="EMBL" id="MDA0176554.1"/>
    </source>
</evidence>
<dbReference type="PANTHER" id="PTHR30404">
    <property type="entry name" value="N-ACETYLMURAMOYL-L-ALANINE AMIDASE"/>
    <property type="match status" value="1"/>
</dbReference>
<dbReference type="CDD" id="cd02696">
    <property type="entry name" value="MurNAc-LAA"/>
    <property type="match status" value="1"/>
</dbReference>
<keyword evidence="3" id="KW-0378">Hydrolase</keyword>
<evidence type="ECO:0000256" key="1">
    <source>
        <dbReference type="ARBA" id="ARBA00001561"/>
    </source>
</evidence>
<dbReference type="EMBL" id="JAPFGC010000002">
    <property type="protein sequence ID" value="MDA0176554.1"/>
    <property type="molecule type" value="Genomic_DNA"/>
</dbReference>
<evidence type="ECO:0000256" key="4">
    <source>
        <dbReference type="SAM" id="SignalP"/>
    </source>
</evidence>
<keyword evidence="7" id="KW-1185">Reference proteome</keyword>
<evidence type="ECO:0000256" key="2">
    <source>
        <dbReference type="ARBA" id="ARBA00011901"/>
    </source>
</evidence>